<dbReference type="Pfam" id="PF00589">
    <property type="entry name" value="Phage_integrase"/>
    <property type="match status" value="1"/>
</dbReference>
<dbReference type="InterPro" id="IPR013762">
    <property type="entry name" value="Integrase-like_cat_sf"/>
</dbReference>
<dbReference type="Gene3D" id="1.10.443.10">
    <property type="entry name" value="Intergrase catalytic core"/>
    <property type="match status" value="1"/>
</dbReference>
<dbReference type="CDD" id="cd01189">
    <property type="entry name" value="INT_ICEBs1_C_like"/>
    <property type="match status" value="1"/>
</dbReference>
<evidence type="ECO:0000256" key="2">
    <source>
        <dbReference type="ARBA" id="ARBA00023125"/>
    </source>
</evidence>
<comment type="similarity">
    <text evidence="1">Belongs to the 'phage' integrase family.</text>
</comment>
<dbReference type="PANTHER" id="PTHR30349:SF64">
    <property type="entry name" value="PROPHAGE INTEGRASE INTD-RELATED"/>
    <property type="match status" value="1"/>
</dbReference>
<reference evidence="6" key="1">
    <citation type="submission" date="2017-09" db="EMBL/GenBank/DDBJ databases">
        <title>Bacterial strain isolated from the female urinary microbiota.</title>
        <authorList>
            <person name="Thomas-White K."/>
            <person name="Kumar N."/>
            <person name="Forster S."/>
            <person name="Putonti C."/>
            <person name="Lawley T."/>
            <person name="Wolfe A.J."/>
        </authorList>
    </citation>
    <scope>NUCLEOTIDE SEQUENCE [LARGE SCALE GENOMIC DNA]</scope>
    <source>
        <strain evidence="6">UMB0959</strain>
    </source>
</reference>
<dbReference type="GO" id="GO:0015074">
    <property type="term" value="P:DNA integration"/>
    <property type="evidence" value="ECO:0007669"/>
    <property type="project" value="InterPro"/>
</dbReference>
<name>A0AAF1BMP9_9STAP</name>
<feature type="domain" description="Tyr recombinase" evidence="4">
    <location>
        <begin position="113"/>
        <end position="300"/>
    </location>
</feature>
<evidence type="ECO:0000256" key="3">
    <source>
        <dbReference type="ARBA" id="ARBA00023172"/>
    </source>
</evidence>
<dbReference type="GO" id="GO:0003677">
    <property type="term" value="F:DNA binding"/>
    <property type="evidence" value="ECO:0007669"/>
    <property type="project" value="UniProtKB-KW"/>
</dbReference>
<accession>A0AAF1BMP9</accession>
<dbReference type="PANTHER" id="PTHR30349">
    <property type="entry name" value="PHAGE INTEGRASE-RELATED"/>
    <property type="match status" value="1"/>
</dbReference>
<keyword evidence="3" id="KW-0233">DNA recombination</keyword>
<organism evidence="5 6">
    <name type="scientific">Nosocomiicoccus massiliensis</name>
    <dbReference type="NCBI Taxonomy" id="1232430"/>
    <lineage>
        <taxon>Bacteria</taxon>
        <taxon>Bacillati</taxon>
        <taxon>Bacillota</taxon>
        <taxon>Bacilli</taxon>
        <taxon>Bacillales</taxon>
        <taxon>Staphylococcaceae</taxon>
        <taxon>Nosocomiicoccus</taxon>
    </lineage>
</organism>
<evidence type="ECO:0000313" key="5">
    <source>
        <dbReference type="EMBL" id="WOS95465.1"/>
    </source>
</evidence>
<dbReference type="KEGG" id="nmy:CJ229_005010"/>
<dbReference type="Proteomes" id="UP000243626">
    <property type="component" value="Chromosome"/>
</dbReference>
<reference evidence="5 6" key="2">
    <citation type="submission" date="2023-10" db="EMBL/GenBank/DDBJ databases">
        <authorList>
            <person name="Choi B."/>
        </authorList>
    </citation>
    <scope>NUCLEOTIDE SEQUENCE [LARGE SCALE GENOMIC DNA]</scope>
    <source>
        <strain evidence="5 6">UMB0959</strain>
    </source>
</reference>
<dbReference type="EMBL" id="CP136964">
    <property type="protein sequence ID" value="WOS95465.1"/>
    <property type="molecule type" value="Genomic_DNA"/>
</dbReference>
<keyword evidence="2" id="KW-0238">DNA-binding</keyword>
<dbReference type="InterPro" id="IPR002104">
    <property type="entry name" value="Integrase_catalytic"/>
</dbReference>
<dbReference type="AlphaFoldDB" id="A0AAF1BMP9"/>
<protein>
    <submittedName>
        <fullName evidence="5">Tyrosine-type recombinase/integrase</fullName>
    </submittedName>
</protein>
<dbReference type="RefSeq" id="WP_102167850.1">
    <property type="nucleotide sequence ID" value="NZ_CP136964.1"/>
</dbReference>
<dbReference type="InterPro" id="IPR011010">
    <property type="entry name" value="DNA_brk_join_enz"/>
</dbReference>
<dbReference type="InterPro" id="IPR010998">
    <property type="entry name" value="Integrase_recombinase_N"/>
</dbReference>
<sequence>MVRKLSKNRLFHSYFKDWVELYKVGAVRDVTLNKYNITYRRLKELAPNLKISQLNRMTYQKLINDYALTHEKQTTMDFHHQVKAAILDAVDEGLIERDPTRKAVIKGKNPGDKKQKYLNQSELQTLISTLELKSVINRDWFILLVAKTGLRFSEALALTPNDFDFKNQTLSINKSWNYKNKRGGFIPTKNESSNRKIQLDWQTCMHFSNLTIGLPKDRPMFIRRRIFNSTINDYLKRKCTDAGIPVISIHGLRHTHASLLLFAGVSIASVSRRLGHSNITTTQQTYLHIIRELENKDNHKMMQFLATIV</sequence>
<proteinExistence type="inferred from homology"/>
<gene>
    <name evidence="5" type="ORF">CJ229_005010</name>
</gene>
<dbReference type="InterPro" id="IPR050090">
    <property type="entry name" value="Tyrosine_recombinase_XerCD"/>
</dbReference>
<keyword evidence="6" id="KW-1185">Reference proteome</keyword>
<evidence type="ECO:0000313" key="6">
    <source>
        <dbReference type="Proteomes" id="UP000243626"/>
    </source>
</evidence>
<dbReference type="SUPFAM" id="SSF56349">
    <property type="entry name" value="DNA breaking-rejoining enzymes"/>
    <property type="match status" value="1"/>
</dbReference>
<dbReference type="Gene3D" id="1.10.150.130">
    <property type="match status" value="1"/>
</dbReference>
<evidence type="ECO:0000256" key="1">
    <source>
        <dbReference type="ARBA" id="ARBA00008857"/>
    </source>
</evidence>
<dbReference type="PROSITE" id="PS51898">
    <property type="entry name" value="TYR_RECOMBINASE"/>
    <property type="match status" value="1"/>
</dbReference>
<evidence type="ECO:0000259" key="4">
    <source>
        <dbReference type="PROSITE" id="PS51898"/>
    </source>
</evidence>
<dbReference type="GO" id="GO:0006310">
    <property type="term" value="P:DNA recombination"/>
    <property type="evidence" value="ECO:0007669"/>
    <property type="project" value="UniProtKB-KW"/>
</dbReference>